<dbReference type="AlphaFoldDB" id="A0A512E2E8"/>
<name>A0A512E2E8_9PROT</name>
<evidence type="ECO:0000313" key="1">
    <source>
        <dbReference type="EMBL" id="GEO42640.1"/>
    </source>
</evidence>
<sequence>MAILAGPSQAMSSLMIMRKAITALWYVAFCGMQWRAIDQLCDIPFGTL</sequence>
<protein>
    <submittedName>
        <fullName evidence="1">Uncharacterized protein</fullName>
    </submittedName>
</protein>
<comment type="caution">
    <text evidence="1">The sequence shown here is derived from an EMBL/GenBank/DDBJ whole genome shotgun (WGS) entry which is preliminary data.</text>
</comment>
<dbReference type="EMBL" id="BJYZ01000047">
    <property type="protein sequence ID" value="GEO42640.1"/>
    <property type="molecule type" value="Genomic_DNA"/>
</dbReference>
<keyword evidence="2" id="KW-1185">Reference proteome</keyword>
<proteinExistence type="predicted"/>
<evidence type="ECO:0000313" key="2">
    <source>
        <dbReference type="Proteomes" id="UP000321523"/>
    </source>
</evidence>
<accession>A0A512E2E8</accession>
<dbReference type="Proteomes" id="UP000321523">
    <property type="component" value="Unassembled WGS sequence"/>
</dbReference>
<gene>
    <name evidence="1" type="ORF">SAE02_67880</name>
</gene>
<organism evidence="1 2">
    <name type="scientific">Skermanella aerolata</name>
    <dbReference type="NCBI Taxonomy" id="393310"/>
    <lineage>
        <taxon>Bacteria</taxon>
        <taxon>Pseudomonadati</taxon>
        <taxon>Pseudomonadota</taxon>
        <taxon>Alphaproteobacteria</taxon>
        <taxon>Rhodospirillales</taxon>
        <taxon>Azospirillaceae</taxon>
        <taxon>Skermanella</taxon>
    </lineage>
</organism>
<reference evidence="1 2" key="1">
    <citation type="submission" date="2019-07" db="EMBL/GenBank/DDBJ databases">
        <title>Whole genome shotgun sequence of Skermanella aerolata NBRC 106429.</title>
        <authorList>
            <person name="Hosoyama A."/>
            <person name="Uohara A."/>
            <person name="Ohji S."/>
            <person name="Ichikawa N."/>
        </authorList>
    </citation>
    <scope>NUCLEOTIDE SEQUENCE [LARGE SCALE GENOMIC DNA]</scope>
    <source>
        <strain evidence="1 2">NBRC 106429</strain>
    </source>
</reference>